<evidence type="ECO:0000313" key="2">
    <source>
        <dbReference type="EMBL" id="APZ93614.1"/>
    </source>
</evidence>
<keyword evidence="2" id="KW-0560">Oxidoreductase</keyword>
<accession>A0A1P8WHR9</accession>
<dbReference type="GO" id="GO:0032843">
    <property type="term" value="F:hydroperoxide reductase activity"/>
    <property type="evidence" value="ECO:0007669"/>
    <property type="project" value="TreeGrafter"/>
</dbReference>
<dbReference type="EMBL" id="CP017641">
    <property type="protein sequence ID" value="APZ93614.1"/>
    <property type="molecule type" value="Genomic_DNA"/>
</dbReference>
<name>A0A1P8WHR9_9PLAN</name>
<dbReference type="GO" id="GO:0015036">
    <property type="term" value="F:disulfide oxidoreductase activity"/>
    <property type="evidence" value="ECO:0007669"/>
    <property type="project" value="TreeGrafter"/>
</dbReference>
<dbReference type="EC" id="1.11.1.15" evidence="2"/>
<dbReference type="GO" id="GO:0045454">
    <property type="term" value="P:cell redox homeostasis"/>
    <property type="evidence" value="ECO:0007669"/>
    <property type="project" value="TreeGrafter"/>
</dbReference>
<feature type="domain" description="Carboxymuconolactone decarboxylase-like" evidence="1">
    <location>
        <begin position="137"/>
        <end position="204"/>
    </location>
</feature>
<dbReference type="NCBIfam" id="TIGR00778">
    <property type="entry name" value="ahpD_dom"/>
    <property type="match status" value="1"/>
</dbReference>
<organism evidence="2 3">
    <name type="scientific">Fuerstiella marisgermanici</name>
    <dbReference type="NCBI Taxonomy" id="1891926"/>
    <lineage>
        <taxon>Bacteria</taxon>
        <taxon>Pseudomonadati</taxon>
        <taxon>Planctomycetota</taxon>
        <taxon>Planctomycetia</taxon>
        <taxon>Planctomycetales</taxon>
        <taxon>Planctomycetaceae</taxon>
        <taxon>Fuerstiella</taxon>
    </lineage>
</organism>
<dbReference type="AlphaFoldDB" id="A0A1P8WHR9"/>
<proteinExistence type="predicted"/>
<evidence type="ECO:0000313" key="3">
    <source>
        <dbReference type="Proteomes" id="UP000187735"/>
    </source>
</evidence>
<dbReference type="KEGG" id="fmr:Fuma_03232"/>
<dbReference type="OrthoDB" id="9801997at2"/>
<dbReference type="Gene3D" id="1.20.1290.10">
    <property type="entry name" value="AhpD-like"/>
    <property type="match status" value="1"/>
</dbReference>
<dbReference type="STRING" id="1891926.Fuma_03232"/>
<dbReference type="PANTHER" id="PTHR33930:SF7">
    <property type="entry name" value="ALKYL HYDROPEROXIDE REDUCTASE AHPD"/>
    <property type="match status" value="1"/>
</dbReference>
<keyword evidence="3" id="KW-1185">Reference proteome</keyword>
<evidence type="ECO:0000259" key="1">
    <source>
        <dbReference type="Pfam" id="PF02627"/>
    </source>
</evidence>
<sequence>MPFVSPVAEADAVDKAVHAFSRIKEVLGVEEVPEIFRYMANVPAFVHDFFMNFRNFVLSEGKLGEKRKLLIAFAVAGQAGSQTWISFLKEFAESKNVSQQELTEALAVGSTNSMYNVLFKFRDISGSDVFEGMGVGLRAHTFQNTSLDEETVELINLALSDINACKPCTSAHVAKARALDVADEAVYEAIQCAATMIAGTQFLRSIGVN</sequence>
<protein>
    <submittedName>
        <fullName evidence="2">Alkyl hydroperoxide reductase AhpD</fullName>
        <ecNumber evidence="2">1.11.1.15</ecNumber>
    </submittedName>
</protein>
<dbReference type="Pfam" id="PF02627">
    <property type="entry name" value="CMD"/>
    <property type="match status" value="1"/>
</dbReference>
<dbReference type="InterPro" id="IPR004675">
    <property type="entry name" value="AhpD_core"/>
</dbReference>
<dbReference type="RefSeq" id="WP_077025054.1">
    <property type="nucleotide sequence ID" value="NZ_CP017641.1"/>
</dbReference>
<keyword evidence="2" id="KW-0575">Peroxidase</keyword>
<dbReference type="Proteomes" id="UP000187735">
    <property type="component" value="Chromosome"/>
</dbReference>
<reference evidence="2 3" key="1">
    <citation type="journal article" date="2016" name="Front. Microbiol.">
        <title>Fuerstia marisgermanicae gen. nov., sp. nov., an Unusual Member of the Phylum Planctomycetes from the German Wadden Sea.</title>
        <authorList>
            <person name="Kohn T."/>
            <person name="Heuer A."/>
            <person name="Jogler M."/>
            <person name="Vollmers J."/>
            <person name="Boedeker C."/>
            <person name="Bunk B."/>
            <person name="Rast P."/>
            <person name="Borchert D."/>
            <person name="Glockner I."/>
            <person name="Freese H.M."/>
            <person name="Klenk H.P."/>
            <person name="Overmann J."/>
            <person name="Kaster A.K."/>
            <person name="Rohde M."/>
            <person name="Wiegand S."/>
            <person name="Jogler C."/>
        </authorList>
    </citation>
    <scope>NUCLEOTIDE SEQUENCE [LARGE SCALE GENOMIC DNA]</scope>
    <source>
        <strain evidence="2 3">NH11</strain>
    </source>
</reference>
<dbReference type="SUPFAM" id="SSF69118">
    <property type="entry name" value="AhpD-like"/>
    <property type="match status" value="1"/>
</dbReference>
<dbReference type="PANTHER" id="PTHR33930">
    <property type="entry name" value="ALKYL HYDROPEROXIDE REDUCTASE AHPD"/>
    <property type="match status" value="1"/>
</dbReference>
<dbReference type="GO" id="GO:0051920">
    <property type="term" value="F:peroxiredoxin activity"/>
    <property type="evidence" value="ECO:0007669"/>
    <property type="project" value="InterPro"/>
</dbReference>
<gene>
    <name evidence="2" type="primary">ahpD</name>
    <name evidence="2" type="ORF">Fuma_03232</name>
</gene>
<dbReference type="InterPro" id="IPR029032">
    <property type="entry name" value="AhpD-like"/>
</dbReference>
<dbReference type="InterPro" id="IPR003779">
    <property type="entry name" value="CMD-like"/>
</dbReference>